<comment type="similarity">
    <text evidence="1">Belongs to the flavin monoamine oxidase family.</text>
</comment>
<evidence type="ECO:0000313" key="3">
    <source>
        <dbReference type="EMBL" id="RAK29916.1"/>
    </source>
</evidence>
<keyword evidence="4" id="KW-1185">Reference proteome</keyword>
<proteinExistence type="inferred from homology"/>
<dbReference type="InterPro" id="IPR050703">
    <property type="entry name" value="Flavin_MAO"/>
</dbReference>
<accession>A0A327Z6L3</accession>
<organism evidence="3 4">
    <name type="scientific">Actinoplanes lutulentus</name>
    <dbReference type="NCBI Taxonomy" id="1287878"/>
    <lineage>
        <taxon>Bacteria</taxon>
        <taxon>Bacillati</taxon>
        <taxon>Actinomycetota</taxon>
        <taxon>Actinomycetes</taxon>
        <taxon>Micromonosporales</taxon>
        <taxon>Micromonosporaceae</taxon>
        <taxon>Actinoplanes</taxon>
    </lineage>
</organism>
<evidence type="ECO:0000313" key="4">
    <source>
        <dbReference type="Proteomes" id="UP000249341"/>
    </source>
</evidence>
<dbReference type="GO" id="GO:0016491">
    <property type="term" value="F:oxidoreductase activity"/>
    <property type="evidence" value="ECO:0007669"/>
    <property type="project" value="InterPro"/>
</dbReference>
<dbReference type="Proteomes" id="UP000249341">
    <property type="component" value="Unassembled WGS sequence"/>
</dbReference>
<dbReference type="SUPFAM" id="SSF51905">
    <property type="entry name" value="FAD/NAD(P)-binding domain"/>
    <property type="match status" value="1"/>
</dbReference>
<dbReference type="AlphaFoldDB" id="A0A327Z6L3"/>
<dbReference type="EMBL" id="QLMJ01000017">
    <property type="protein sequence ID" value="RAK29916.1"/>
    <property type="molecule type" value="Genomic_DNA"/>
</dbReference>
<sequence>MDVVIVGAGIAGLIARQELERAGYSTLVLEARDRVGGRTWTQRFPGCGTPVDLGAEWVSPEHHHALVTEMAAHGVTLAGVVAPETAAHGGTSAGVVAIVERDAARIAFGDAALPVDLDVPFARYVARLDLTADARAVLLSHAFTLMGGDPDHYSAAAVLREVAGFGHRYHDAFEAHGVRIAGGADGLARALAREGHGEIKTSTPVQAVHIEHDGVRVEAHDLTVTARAVVLAVPVNTLGGITVTPEPDVLTQVKKVLPHAGAAAKVWYRTSGGAGEMAGDGPVKECYSVPARDGGRLTAVFSLDRESEAARVEFEQVTGSVTGERLAADWVADPYALGTWMAFAPGQLPLLRGLEEHVGPVLFSGGDIAAGWLGWMDGAVTSGRYSAEKVGRLLAGG</sequence>
<dbReference type="Pfam" id="PF01593">
    <property type="entry name" value="Amino_oxidase"/>
    <property type="match status" value="2"/>
</dbReference>
<dbReference type="PANTHER" id="PTHR43563:SF1">
    <property type="entry name" value="AMINE OXIDASE [FLAVIN-CONTAINING] B"/>
    <property type="match status" value="1"/>
</dbReference>
<dbReference type="OrthoDB" id="337830at2"/>
<reference evidence="3 4" key="1">
    <citation type="submission" date="2018-06" db="EMBL/GenBank/DDBJ databases">
        <title>Genomic Encyclopedia of Type Strains, Phase III (KMG-III): the genomes of soil and plant-associated and newly described type strains.</title>
        <authorList>
            <person name="Whitman W."/>
        </authorList>
    </citation>
    <scope>NUCLEOTIDE SEQUENCE [LARGE SCALE GENOMIC DNA]</scope>
    <source>
        <strain evidence="3 4">CGMCC 4.7090</strain>
    </source>
</reference>
<evidence type="ECO:0000256" key="1">
    <source>
        <dbReference type="ARBA" id="ARBA00005995"/>
    </source>
</evidence>
<comment type="caution">
    <text evidence="3">The sequence shown here is derived from an EMBL/GenBank/DDBJ whole genome shotgun (WGS) entry which is preliminary data.</text>
</comment>
<gene>
    <name evidence="3" type="ORF">B0I29_117242</name>
</gene>
<evidence type="ECO:0000259" key="2">
    <source>
        <dbReference type="Pfam" id="PF01593"/>
    </source>
</evidence>
<dbReference type="PANTHER" id="PTHR43563">
    <property type="entry name" value="AMINE OXIDASE"/>
    <property type="match status" value="1"/>
</dbReference>
<feature type="domain" description="Amine oxidase" evidence="2">
    <location>
        <begin position="10"/>
        <end position="71"/>
    </location>
</feature>
<dbReference type="RefSeq" id="WP_111652859.1">
    <property type="nucleotide sequence ID" value="NZ_JACHWI010000008.1"/>
</dbReference>
<dbReference type="InterPro" id="IPR002937">
    <property type="entry name" value="Amino_oxidase"/>
</dbReference>
<dbReference type="InterPro" id="IPR036188">
    <property type="entry name" value="FAD/NAD-bd_sf"/>
</dbReference>
<name>A0A327Z6L3_9ACTN</name>
<protein>
    <submittedName>
        <fullName evidence="3">Monoamine oxidase</fullName>
    </submittedName>
</protein>
<dbReference type="Gene3D" id="3.50.50.60">
    <property type="entry name" value="FAD/NAD(P)-binding domain"/>
    <property type="match status" value="1"/>
</dbReference>
<feature type="domain" description="Amine oxidase" evidence="2">
    <location>
        <begin position="139"/>
        <end position="390"/>
    </location>
</feature>